<feature type="non-terminal residue" evidence="2">
    <location>
        <position position="52"/>
    </location>
</feature>
<sequence>MTNLLQAIDHVLGFSNEEKEIRRAIRELRALSDRDLDDLGFSRSNIEDAVRN</sequence>
<evidence type="ECO:0000313" key="2">
    <source>
        <dbReference type="EMBL" id="CAA6826036.1"/>
    </source>
</evidence>
<feature type="domain" description="YjiS-like" evidence="1">
    <location>
        <begin position="21"/>
        <end position="47"/>
    </location>
</feature>
<dbReference type="AlphaFoldDB" id="A0A6S6UE28"/>
<name>A0A6S6UE28_9GAMM</name>
<dbReference type="InterPro" id="IPR009506">
    <property type="entry name" value="YjiS-like"/>
</dbReference>
<evidence type="ECO:0000259" key="1">
    <source>
        <dbReference type="Pfam" id="PF06568"/>
    </source>
</evidence>
<dbReference type="EMBL" id="CACVAV010000413">
    <property type="protein sequence ID" value="CAA6826036.1"/>
    <property type="molecule type" value="Genomic_DNA"/>
</dbReference>
<organism evidence="2">
    <name type="scientific">uncultured Thiotrichaceae bacterium</name>
    <dbReference type="NCBI Taxonomy" id="298394"/>
    <lineage>
        <taxon>Bacteria</taxon>
        <taxon>Pseudomonadati</taxon>
        <taxon>Pseudomonadota</taxon>
        <taxon>Gammaproteobacteria</taxon>
        <taxon>Thiotrichales</taxon>
        <taxon>Thiotrichaceae</taxon>
        <taxon>environmental samples</taxon>
    </lineage>
</organism>
<protein>
    <recommendedName>
        <fullName evidence="1">YjiS-like domain-containing protein</fullName>
    </recommendedName>
</protein>
<proteinExistence type="predicted"/>
<gene>
    <name evidence="2" type="ORF">HELGO_WM26015</name>
</gene>
<dbReference type="Pfam" id="PF06568">
    <property type="entry name" value="YjiS-like"/>
    <property type="match status" value="1"/>
</dbReference>
<reference evidence="2" key="1">
    <citation type="submission" date="2020-01" db="EMBL/GenBank/DDBJ databases">
        <authorList>
            <person name="Meier V. D."/>
            <person name="Meier V D."/>
        </authorList>
    </citation>
    <scope>NUCLEOTIDE SEQUENCE</scope>
    <source>
        <strain evidence="2">HLG_WM_MAG_08</strain>
    </source>
</reference>
<accession>A0A6S6UE28</accession>